<dbReference type="SMART" id="SM00947">
    <property type="entry name" value="Pro_CA"/>
    <property type="match status" value="1"/>
</dbReference>
<feature type="compositionally biased region" description="Basic and acidic residues" evidence="9">
    <location>
        <begin position="265"/>
        <end position="274"/>
    </location>
</feature>
<feature type="binding site" evidence="7">
    <location>
        <position position="50"/>
    </location>
    <ligand>
        <name>Zn(2+)</name>
        <dbReference type="ChEBI" id="CHEBI:29105"/>
    </ligand>
</feature>
<evidence type="ECO:0000256" key="1">
    <source>
        <dbReference type="ARBA" id="ARBA00006217"/>
    </source>
</evidence>
<dbReference type="GO" id="GO:0071244">
    <property type="term" value="P:cellular response to carbon dioxide"/>
    <property type="evidence" value="ECO:0007669"/>
    <property type="project" value="TreeGrafter"/>
</dbReference>
<evidence type="ECO:0000313" key="10">
    <source>
        <dbReference type="EMBL" id="KAG1789529.1"/>
    </source>
</evidence>
<keyword evidence="11" id="KW-1185">Reference proteome</keyword>
<protein>
    <recommendedName>
        <fullName evidence="2 8">Carbonic anhydrase</fullName>
        <ecNumber evidence="2 8">4.2.1.1</ecNumber>
    </recommendedName>
    <alternativeName>
        <fullName evidence="8">Carbonate dehydratase</fullName>
    </alternativeName>
</protein>
<dbReference type="RefSeq" id="XP_041156589.1">
    <property type="nucleotide sequence ID" value="XM_041307175.1"/>
</dbReference>
<gene>
    <name evidence="10" type="ORF">HD556DRAFT_1446933</name>
</gene>
<dbReference type="EMBL" id="JABBWE010000058">
    <property type="protein sequence ID" value="KAG1789529.1"/>
    <property type="molecule type" value="Genomic_DNA"/>
</dbReference>
<dbReference type="Pfam" id="PF00484">
    <property type="entry name" value="Pro_CA"/>
    <property type="match status" value="1"/>
</dbReference>
<evidence type="ECO:0000256" key="2">
    <source>
        <dbReference type="ARBA" id="ARBA00012925"/>
    </source>
</evidence>
<keyword evidence="3 7" id="KW-0479">Metal-binding</keyword>
<dbReference type="PANTHER" id="PTHR11002:SF76">
    <property type="entry name" value="CARBONIC ANHYDRASE"/>
    <property type="match status" value="1"/>
</dbReference>
<dbReference type="InterPro" id="IPR001765">
    <property type="entry name" value="Carbonic_anhydrase"/>
</dbReference>
<evidence type="ECO:0000313" key="11">
    <source>
        <dbReference type="Proteomes" id="UP000719766"/>
    </source>
</evidence>
<dbReference type="AlphaFoldDB" id="A0A9P7DEQ1"/>
<dbReference type="OrthoDB" id="10248475at2759"/>
<evidence type="ECO:0000256" key="5">
    <source>
        <dbReference type="ARBA" id="ARBA00023239"/>
    </source>
</evidence>
<evidence type="ECO:0000256" key="8">
    <source>
        <dbReference type="RuleBase" id="RU003956"/>
    </source>
</evidence>
<comment type="similarity">
    <text evidence="1 8">Belongs to the beta-class carbonic anhydrase family.</text>
</comment>
<proteinExistence type="inferred from homology"/>
<organism evidence="10 11">
    <name type="scientific">Suillus plorans</name>
    <dbReference type="NCBI Taxonomy" id="116603"/>
    <lineage>
        <taxon>Eukaryota</taxon>
        <taxon>Fungi</taxon>
        <taxon>Dikarya</taxon>
        <taxon>Basidiomycota</taxon>
        <taxon>Agaricomycotina</taxon>
        <taxon>Agaricomycetes</taxon>
        <taxon>Agaricomycetidae</taxon>
        <taxon>Boletales</taxon>
        <taxon>Suillineae</taxon>
        <taxon>Suillaceae</taxon>
        <taxon>Suillus</taxon>
    </lineage>
</organism>
<comment type="function">
    <text evidence="8">Reversible hydration of carbon dioxide.</text>
</comment>
<keyword evidence="5 8" id="KW-0456">Lyase</keyword>
<dbReference type="InterPro" id="IPR015892">
    <property type="entry name" value="Carbonic_anhydrase_CS"/>
</dbReference>
<feature type="region of interest" description="Disordered" evidence="9">
    <location>
        <begin position="265"/>
        <end position="299"/>
    </location>
</feature>
<accession>A0A9P7DEQ1</accession>
<evidence type="ECO:0000256" key="3">
    <source>
        <dbReference type="ARBA" id="ARBA00022723"/>
    </source>
</evidence>
<dbReference type="GO" id="GO:0004089">
    <property type="term" value="F:carbonate dehydratase activity"/>
    <property type="evidence" value="ECO:0007669"/>
    <property type="project" value="UniProtKB-UniRule"/>
</dbReference>
<sequence>MSQLQSNAAEHLIKANERWARDVIKHDPNFFKDSATYPQRPKVLWIGCSDSRVPASVVTASMPGDIFTHTNIANQFHSFDDNANSVLSFAVDPVGVKHVVLVGHSVCGGAQAAIQAAEEGPVEPHDPLTRWLVPLIQLVRTLDLHGLPENEAVDKVVEANILKQVENICLSEPIVTAWATGNNVSVHGWVYDLATGRIRELVVRSLPYVEKRTIKWFPYLVAEDPSDAEVPPNKAFTNIAAEKSRDVVDPPKKAFSYIVAEESRDVDLPKKDSPKNGPPKMESPDIEGLPKEDPLKKAL</sequence>
<feature type="binding site" evidence="7">
    <location>
        <position position="107"/>
    </location>
    <ligand>
        <name>Zn(2+)</name>
        <dbReference type="ChEBI" id="CHEBI:29105"/>
    </ligand>
</feature>
<dbReference type="EC" id="4.2.1.1" evidence="2 8"/>
<reference evidence="10" key="1">
    <citation type="journal article" date="2020" name="New Phytol.">
        <title>Comparative genomics reveals dynamic genome evolution in host specialist ectomycorrhizal fungi.</title>
        <authorList>
            <person name="Lofgren L.A."/>
            <person name="Nguyen N.H."/>
            <person name="Vilgalys R."/>
            <person name="Ruytinx J."/>
            <person name="Liao H.L."/>
            <person name="Branco S."/>
            <person name="Kuo A."/>
            <person name="LaButti K."/>
            <person name="Lipzen A."/>
            <person name="Andreopoulos W."/>
            <person name="Pangilinan J."/>
            <person name="Riley R."/>
            <person name="Hundley H."/>
            <person name="Na H."/>
            <person name="Barry K."/>
            <person name="Grigoriev I.V."/>
            <person name="Stajich J.E."/>
            <person name="Kennedy P.G."/>
        </authorList>
    </citation>
    <scope>NUCLEOTIDE SEQUENCE</scope>
    <source>
        <strain evidence="10">S12</strain>
    </source>
</reference>
<dbReference type="GO" id="GO:0034599">
    <property type="term" value="P:cellular response to oxidative stress"/>
    <property type="evidence" value="ECO:0007669"/>
    <property type="project" value="TreeGrafter"/>
</dbReference>
<evidence type="ECO:0000256" key="6">
    <source>
        <dbReference type="ARBA" id="ARBA00048348"/>
    </source>
</evidence>
<dbReference type="PROSITE" id="PS00704">
    <property type="entry name" value="PROK_CO2_ANHYDRASE_1"/>
    <property type="match status" value="1"/>
</dbReference>
<keyword evidence="4 7" id="KW-0862">Zinc</keyword>
<dbReference type="Proteomes" id="UP000719766">
    <property type="component" value="Unassembled WGS sequence"/>
</dbReference>
<feature type="binding site" evidence="7">
    <location>
        <position position="104"/>
    </location>
    <ligand>
        <name>Zn(2+)</name>
        <dbReference type="ChEBI" id="CHEBI:29105"/>
    </ligand>
</feature>
<comment type="catalytic activity">
    <reaction evidence="6 8">
        <text>hydrogencarbonate + H(+) = CO2 + H2O</text>
        <dbReference type="Rhea" id="RHEA:10748"/>
        <dbReference type="ChEBI" id="CHEBI:15377"/>
        <dbReference type="ChEBI" id="CHEBI:15378"/>
        <dbReference type="ChEBI" id="CHEBI:16526"/>
        <dbReference type="ChEBI" id="CHEBI:17544"/>
        <dbReference type="EC" id="4.2.1.1"/>
    </reaction>
</comment>
<name>A0A9P7DEQ1_9AGAM</name>
<dbReference type="SUPFAM" id="SSF53056">
    <property type="entry name" value="beta-carbonic anhydrase, cab"/>
    <property type="match status" value="1"/>
</dbReference>
<comment type="caution">
    <text evidence="10">The sequence shown here is derived from an EMBL/GenBank/DDBJ whole genome shotgun (WGS) entry which is preliminary data.</text>
</comment>
<dbReference type="GeneID" id="64600939"/>
<dbReference type="PANTHER" id="PTHR11002">
    <property type="entry name" value="CARBONIC ANHYDRASE"/>
    <property type="match status" value="1"/>
</dbReference>
<dbReference type="GO" id="GO:0015976">
    <property type="term" value="P:carbon utilization"/>
    <property type="evidence" value="ECO:0007669"/>
    <property type="project" value="InterPro"/>
</dbReference>
<evidence type="ECO:0000256" key="9">
    <source>
        <dbReference type="SAM" id="MobiDB-lite"/>
    </source>
</evidence>
<comment type="cofactor">
    <cofactor evidence="7">
        <name>Zn(2+)</name>
        <dbReference type="ChEBI" id="CHEBI:29105"/>
    </cofactor>
    <text evidence="7">Binds 1 zinc ion per subunit.</text>
</comment>
<dbReference type="InterPro" id="IPR036874">
    <property type="entry name" value="Carbonic_anhydrase_sf"/>
</dbReference>
<feature type="binding site" evidence="7">
    <location>
        <position position="48"/>
    </location>
    <ligand>
        <name>Zn(2+)</name>
        <dbReference type="ChEBI" id="CHEBI:29105"/>
    </ligand>
</feature>
<dbReference type="GO" id="GO:0008270">
    <property type="term" value="F:zinc ion binding"/>
    <property type="evidence" value="ECO:0007669"/>
    <property type="project" value="UniProtKB-UniRule"/>
</dbReference>
<evidence type="ECO:0000256" key="7">
    <source>
        <dbReference type="PIRSR" id="PIRSR601765-1"/>
    </source>
</evidence>
<feature type="compositionally biased region" description="Basic and acidic residues" evidence="9">
    <location>
        <begin position="288"/>
        <end position="299"/>
    </location>
</feature>
<evidence type="ECO:0000256" key="4">
    <source>
        <dbReference type="ARBA" id="ARBA00022833"/>
    </source>
</evidence>
<dbReference type="Gene3D" id="3.40.1050.10">
    <property type="entry name" value="Carbonic anhydrase"/>
    <property type="match status" value="1"/>
</dbReference>